<dbReference type="AlphaFoldDB" id="A0A139KZ45"/>
<dbReference type="PATRIC" id="fig|329854.7.peg.3915"/>
<protein>
    <submittedName>
        <fullName evidence="1">Uncharacterized protein</fullName>
    </submittedName>
</protein>
<comment type="caution">
    <text evidence="1">The sequence shown here is derived from an EMBL/GenBank/DDBJ whole genome shotgun (WGS) entry which is preliminary data.</text>
</comment>
<dbReference type="Proteomes" id="UP000070319">
    <property type="component" value="Unassembled WGS sequence"/>
</dbReference>
<gene>
    <name evidence="1" type="ORF">HMPREF2531_03846</name>
</gene>
<accession>A0A139KZ45</accession>
<evidence type="ECO:0000313" key="1">
    <source>
        <dbReference type="EMBL" id="KXT44464.1"/>
    </source>
</evidence>
<dbReference type="PROSITE" id="PS51257">
    <property type="entry name" value="PROKAR_LIPOPROTEIN"/>
    <property type="match status" value="1"/>
</dbReference>
<dbReference type="EMBL" id="LTDF01000148">
    <property type="protein sequence ID" value="KXT44464.1"/>
    <property type="molecule type" value="Genomic_DNA"/>
</dbReference>
<organism evidence="1">
    <name type="scientific">Bacteroides intestinalis</name>
    <dbReference type="NCBI Taxonomy" id="329854"/>
    <lineage>
        <taxon>Bacteria</taxon>
        <taxon>Pseudomonadati</taxon>
        <taxon>Bacteroidota</taxon>
        <taxon>Bacteroidia</taxon>
        <taxon>Bacteroidales</taxon>
        <taxon>Bacteroidaceae</taxon>
        <taxon>Bacteroides</taxon>
    </lineage>
</organism>
<proteinExistence type="predicted"/>
<name>A0A139KZ45_9BACE</name>
<reference evidence="1 2" key="1">
    <citation type="submission" date="2016-02" db="EMBL/GenBank/DDBJ databases">
        <authorList>
            <person name="Wen L."/>
            <person name="He K."/>
            <person name="Yang H."/>
        </authorList>
    </citation>
    <scope>NUCLEOTIDE SEQUENCE [LARGE SCALE GENOMIC DNA]</scope>
    <source>
        <strain evidence="1 2">KLE1704</strain>
    </source>
</reference>
<sequence>MVRKINQENNKIMKKKIIPLLLIYFIVLSCSDNNFEEFNSSLISTRNSSSVNNTTKLRYSVINGAHNSSTCFAASVRVIGTGFNITTNGNVPEVSGAIIDNPTISPDRKVFVTARVEIHPNECDREHSLTVWSSGGFSKTYKFSAGQNMLIIGESIPIGNQQMETIAFTYNRVNH</sequence>
<evidence type="ECO:0000313" key="2">
    <source>
        <dbReference type="Proteomes" id="UP000070319"/>
    </source>
</evidence>